<dbReference type="InterPro" id="IPR003462">
    <property type="entry name" value="ODC_Mu_crystall"/>
</dbReference>
<dbReference type="Proteomes" id="UP000319894">
    <property type="component" value="Unassembled WGS sequence"/>
</dbReference>
<dbReference type="RefSeq" id="WP_144261231.1">
    <property type="nucleotide sequence ID" value="NZ_QMDX01000002.1"/>
</dbReference>
<evidence type="ECO:0000313" key="2">
    <source>
        <dbReference type="EMBL" id="TSD15392.1"/>
    </source>
</evidence>
<comment type="caution">
    <text evidence="2">The sequence shown here is derived from an EMBL/GenBank/DDBJ whole genome shotgun (WGS) entry which is preliminary data.</text>
</comment>
<dbReference type="SUPFAM" id="SSF51735">
    <property type="entry name" value="NAD(P)-binding Rossmann-fold domains"/>
    <property type="match status" value="1"/>
</dbReference>
<sequence>MCVRVIPGDTVADLLALDDLLGVVASAFRSQGRGAVERPDRPHYPLGAGLEEDPHAGGTGLAMPAYIHGNRFTVTKLVTVHEDNPERGLPTVQAQLLLQEAATGTPAALMAGEAVTNARTGCIGGLAAQHLAHGPVTLGLIGAGTQARWQARAIAAATDIDTVRVYSPSNSRAACASDLRDAGLDARAVDSARVAVADADVVVTATTAREPVFPADALAAGAVVVAVGAYTPEMQELPPEVFERATRAFADVPTEVAGTGDALAAGLDVDCFQPLSAVLEGDTGRKGPEDVIVVCSVGTAVLDAATAEHLFERAEARAVGTVVDL</sequence>
<name>A0A554NDC4_9EURY</name>
<accession>A0A554NDC4</accession>
<dbReference type="InParanoid" id="A0A554NDC4"/>
<proteinExistence type="predicted"/>
<dbReference type="Gene3D" id="3.40.50.720">
    <property type="entry name" value="NAD(P)-binding Rossmann-like Domain"/>
    <property type="match status" value="1"/>
</dbReference>
<keyword evidence="3" id="KW-1185">Reference proteome</keyword>
<gene>
    <name evidence="2" type="ORF">DP107_06005</name>
</gene>
<dbReference type="PANTHER" id="PTHR13812">
    <property type="entry name" value="KETIMINE REDUCTASE MU-CRYSTALLIN"/>
    <property type="match status" value="1"/>
</dbReference>
<dbReference type="AlphaFoldDB" id="A0A554NDC4"/>
<dbReference type="Pfam" id="PF02423">
    <property type="entry name" value="OCD_Mu_crystall"/>
    <property type="match status" value="1"/>
</dbReference>
<feature type="region of interest" description="Disordered" evidence="1">
    <location>
        <begin position="31"/>
        <end position="52"/>
    </location>
</feature>
<dbReference type="InterPro" id="IPR023401">
    <property type="entry name" value="ODC_N"/>
</dbReference>
<dbReference type="Gene3D" id="3.30.1780.10">
    <property type="entry name" value="ornithine cyclodeaminase, domain 1"/>
    <property type="match status" value="1"/>
</dbReference>
<organism evidence="2 3">
    <name type="scientific">Haloglomus irregulare</name>
    <dbReference type="NCBI Taxonomy" id="2234134"/>
    <lineage>
        <taxon>Archaea</taxon>
        <taxon>Methanobacteriati</taxon>
        <taxon>Methanobacteriota</taxon>
        <taxon>Stenosarchaea group</taxon>
        <taxon>Halobacteria</taxon>
        <taxon>Halobacteriales</taxon>
        <taxon>Natronomonadaceae</taxon>
        <taxon>Haloglomus</taxon>
    </lineage>
</organism>
<dbReference type="OrthoDB" id="214116at2157"/>
<evidence type="ECO:0000313" key="3">
    <source>
        <dbReference type="Proteomes" id="UP000319894"/>
    </source>
</evidence>
<reference evidence="2 3" key="1">
    <citation type="submission" date="2018-06" db="EMBL/GenBank/DDBJ databases">
        <title>Natronomonas sp. F16-60 a new haloarchaeon isolated from a solar saltern of Isla Cristina, Huelva, Spain.</title>
        <authorList>
            <person name="Duran-Viseras A."/>
            <person name="Sanchez-Porro C."/>
            <person name="Ventosa A."/>
        </authorList>
    </citation>
    <scope>NUCLEOTIDE SEQUENCE [LARGE SCALE GENOMIC DNA]</scope>
    <source>
        <strain evidence="2 3">F16-60</strain>
    </source>
</reference>
<dbReference type="InterPro" id="IPR036291">
    <property type="entry name" value="NAD(P)-bd_dom_sf"/>
</dbReference>
<evidence type="ECO:0000256" key="1">
    <source>
        <dbReference type="SAM" id="MobiDB-lite"/>
    </source>
</evidence>
<dbReference type="EMBL" id="QMDX01000002">
    <property type="protein sequence ID" value="TSD15392.1"/>
    <property type="molecule type" value="Genomic_DNA"/>
</dbReference>
<dbReference type="PIRSF" id="PIRSF001439">
    <property type="entry name" value="CryM"/>
    <property type="match status" value="1"/>
</dbReference>
<dbReference type="GO" id="GO:0005737">
    <property type="term" value="C:cytoplasm"/>
    <property type="evidence" value="ECO:0007669"/>
    <property type="project" value="TreeGrafter"/>
</dbReference>
<protein>
    <submittedName>
        <fullName evidence="2">Ornithine cyclodeaminase family protein</fullName>
    </submittedName>
</protein>
<dbReference type="PANTHER" id="PTHR13812:SF19">
    <property type="entry name" value="KETIMINE REDUCTASE MU-CRYSTALLIN"/>
    <property type="match status" value="1"/>
</dbReference>